<keyword evidence="3" id="KW-1185">Reference proteome</keyword>
<sequence length="247" mass="26095">MRFTTMLIAGTALLATATPALAQDTAPPSPITVSGGATLVSDYRFRGFTQNGENAAIQGTLNINSDTGFYVGTWASSINFAGNTEVDLYGGYSTEVSPGITVDAGLLYYLYPKHGNYDTDFFEPYLNLSGTLGPLEAKVGVNYAWEQSAISDYSSVYVHGDVSTAIPNTPVSLNGHIGYAKSDSFLGGLDGDVMDYSIGATTNWKMLTLGISYVNTDAPESVWADGNNYKEDIGADGAVIFSIGASF</sequence>
<evidence type="ECO:0000313" key="2">
    <source>
        <dbReference type="EMBL" id="MBW4330613.1"/>
    </source>
</evidence>
<gene>
    <name evidence="2" type="ORF">KY084_06950</name>
</gene>
<name>A0ABS6XLC2_9SPHN</name>
<accession>A0ABS6XLC2</accession>
<dbReference type="NCBIfam" id="TIGR02001">
    <property type="entry name" value="gcw_chp"/>
    <property type="match status" value="1"/>
</dbReference>
<reference evidence="2 3" key="1">
    <citation type="submission" date="2021-07" db="EMBL/GenBank/DDBJ databases">
        <title>Stakelama flava sp. nov., a novel endophytic bacterium isolated from branch of Kandelia candel.</title>
        <authorList>
            <person name="Tuo L."/>
        </authorList>
    </citation>
    <scope>NUCLEOTIDE SEQUENCE [LARGE SCALE GENOMIC DNA]</scope>
    <source>
        <strain evidence="2 3">CBK3Z-3</strain>
    </source>
</reference>
<dbReference type="Proteomes" id="UP001197214">
    <property type="component" value="Unassembled WGS sequence"/>
</dbReference>
<dbReference type="RefSeq" id="WP_219237734.1">
    <property type="nucleotide sequence ID" value="NZ_JAHWZX010000005.1"/>
</dbReference>
<protein>
    <submittedName>
        <fullName evidence="2">TorF family putative porin</fullName>
    </submittedName>
</protein>
<comment type="caution">
    <text evidence="2">The sequence shown here is derived from an EMBL/GenBank/DDBJ whole genome shotgun (WGS) entry which is preliminary data.</text>
</comment>
<feature type="signal peptide" evidence="1">
    <location>
        <begin position="1"/>
        <end position="22"/>
    </location>
</feature>
<dbReference type="EMBL" id="JAHWZX010000005">
    <property type="protein sequence ID" value="MBW4330613.1"/>
    <property type="molecule type" value="Genomic_DNA"/>
</dbReference>
<keyword evidence="1" id="KW-0732">Signal</keyword>
<dbReference type="InterPro" id="IPR010239">
    <property type="entry name" value="CHP02001"/>
</dbReference>
<organism evidence="2 3">
    <name type="scientific">Stakelama flava</name>
    <dbReference type="NCBI Taxonomy" id="2860338"/>
    <lineage>
        <taxon>Bacteria</taxon>
        <taxon>Pseudomonadati</taxon>
        <taxon>Pseudomonadota</taxon>
        <taxon>Alphaproteobacteria</taxon>
        <taxon>Sphingomonadales</taxon>
        <taxon>Sphingomonadaceae</taxon>
        <taxon>Stakelama</taxon>
    </lineage>
</organism>
<proteinExistence type="predicted"/>
<feature type="chain" id="PRO_5046741863" evidence="1">
    <location>
        <begin position="23"/>
        <end position="247"/>
    </location>
</feature>
<evidence type="ECO:0000256" key="1">
    <source>
        <dbReference type="SAM" id="SignalP"/>
    </source>
</evidence>
<dbReference type="Pfam" id="PF09694">
    <property type="entry name" value="Gcw_chp"/>
    <property type="match status" value="1"/>
</dbReference>
<evidence type="ECO:0000313" key="3">
    <source>
        <dbReference type="Proteomes" id="UP001197214"/>
    </source>
</evidence>